<organism evidence="2 3">
    <name type="scientific">Commensalibacter melissae</name>
    <dbReference type="NCBI Taxonomy" id="2070537"/>
    <lineage>
        <taxon>Bacteria</taxon>
        <taxon>Pseudomonadati</taxon>
        <taxon>Pseudomonadota</taxon>
        <taxon>Alphaproteobacteria</taxon>
        <taxon>Acetobacterales</taxon>
        <taxon>Acetobacteraceae</taxon>
    </lineage>
</organism>
<reference evidence="2 3" key="1">
    <citation type="submission" date="2018-05" db="EMBL/GenBank/DDBJ databases">
        <title>Reference genomes for bee gut microbiota database.</title>
        <authorList>
            <person name="Ellegaard K.M."/>
        </authorList>
    </citation>
    <scope>NUCLEOTIDE SEQUENCE [LARGE SCALE GENOMIC DNA]</scope>
    <source>
        <strain evidence="2 3">ESL0284</strain>
    </source>
</reference>
<dbReference type="PROSITE" id="PS51462">
    <property type="entry name" value="NUDIX"/>
    <property type="match status" value="1"/>
</dbReference>
<evidence type="ECO:0000313" key="2">
    <source>
        <dbReference type="EMBL" id="PXZ00781.1"/>
    </source>
</evidence>
<dbReference type="InterPro" id="IPR015797">
    <property type="entry name" value="NUDIX_hydrolase-like_dom_sf"/>
</dbReference>
<accession>A0A318N1E3</accession>
<dbReference type="Proteomes" id="UP000247565">
    <property type="component" value="Unassembled WGS sequence"/>
</dbReference>
<gene>
    <name evidence="2" type="ORF">DK869_05145</name>
</gene>
<keyword evidence="3" id="KW-1185">Reference proteome</keyword>
<evidence type="ECO:0000313" key="3">
    <source>
        <dbReference type="Proteomes" id="UP000247565"/>
    </source>
</evidence>
<proteinExistence type="predicted"/>
<protein>
    <submittedName>
        <fullName evidence="2">Thiamine pyrophosphokinase</fullName>
    </submittedName>
</protein>
<dbReference type="InterPro" id="IPR031804">
    <property type="entry name" value="DUF4743"/>
</dbReference>
<feature type="domain" description="Nudix hydrolase" evidence="1">
    <location>
        <begin position="115"/>
        <end position="254"/>
    </location>
</feature>
<evidence type="ECO:0000259" key="1">
    <source>
        <dbReference type="PROSITE" id="PS51462"/>
    </source>
</evidence>
<dbReference type="CDD" id="cd03676">
    <property type="entry name" value="NUDIX_Tnr3_like"/>
    <property type="match status" value="1"/>
</dbReference>
<comment type="caution">
    <text evidence="2">The sequence shown here is derived from an EMBL/GenBank/DDBJ whole genome shotgun (WGS) entry which is preliminary data.</text>
</comment>
<name>A0A318N1E3_9PROT</name>
<sequence length="282" mass="32584">MQPVEFKNLFRHIKKCNTAKLQKDFLPFKAHNQIIGWVRPSFMDTLQKHHVVMEENNICTLPAQYSIEMLGNQLIENNMVRAMNELFDVYPSPYAKPVGKIDRAVIPDLGLIGTGVHLNGLVKKRNQIYLWIAKRAKYKRLDPEKLDHIVAGGIPAGFTHNNTLEKEAREEASIPNALMINAEYKSLITYSMIRPEGLRRDVLYCYDLWLPEDFQPVPNDGEVESFQLKKLEDVYHQVCETDDFKFNVNLVLIDLFIRMGIIAKNSQYAHRIKTGLRGKLFP</sequence>
<dbReference type="Gene3D" id="3.90.79.10">
    <property type="entry name" value="Nucleoside Triphosphate Pyrophosphohydrolase"/>
    <property type="match status" value="1"/>
</dbReference>
<dbReference type="GO" id="GO:0044715">
    <property type="term" value="F:8-oxo-dGDP phosphatase activity"/>
    <property type="evidence" value="ECO:0007669"/>
    <property type="project" value="TreeGrafter"/>
</dbReference>
<dbReference type="InterPro" id="IPR000086">
    <property type="entry name" value="NUDIX_hydrolase_dom"/>
</dbReference>
<dbReference type="PANTHER" id="PTHR13622">
    <property type="entry name" value="THIAMIN PYROPHOSPHOKINASE"/>
    <property type="match status" value="1"/>
</dbReference>
<dbReference type="RefSeq" id="WP_110438922.1">
    <property type="nucleotide sequence ID" value="NZ_CP046393.1"/>
</dbReference>
<keyword evidence="2" id="KW-0808">Transferase</keyword>
<dbReference type="EMBL" id="QGLT01000002">
    <property type="protein sequence ID" value="PXZ00781.1"/>
    <property type="molecule type" value="Genomic_DNA"/>
</dbReference>
<dbReference type="PANTHER" id="PTHR13622:SF8">
    <property type="entry name" value="THIAMIN PYROPHOSPHOKINASE 1"/>
    <property type="match status" value="1"/>
</dbReference>
<dbReference type="GO" id="GO:0016301">
    <property type="term" value="F:kinase activity"/>
    <property type="evidence" value="ECO:0007669"/>
    <property type="project" value="UniProtKB-KW"/>
</dbReference>
<dbReference type="AlphaFoldDB" id="A0A318N1E3"/>
<dbReference type="Pfam" id="PF15916">
    <property type="entry name" value="DUF4743"/>
    <property type="match status" value="1"/>
</dbReference>
<dbReference type="OrthoDB" id="8438812at2"/>
<dbReference type="SUPFAM" id="SSF55811">
    <property type="entry name" value="Nudix"/>
    <property type="match status" value="1"/>
</dbReference>
<keyword evidence="2" id="KW-0418">Kinase</keyword>